<proteinExistence type="predicted"/>
<evidence type="ECO:0000313" key="1">
    <source>
        <dbReference type="EMBL" id="ACS66073.1"/>
    </source>
</evidence>
<reference evidence="1" key="1">
    <citation type="submission" date="2009-06" db="EMBL/GenBank/DDBJ databases">
        <title>Complete sequence plasmid 1 of Ralstonia pickettii 12D.</title>
        <authorList>
            <consortium name="US DOE Joint Genome Institute"/>
            <person name="Lucas S."/>
            <person name="Copeland A."/>
            <person name="Lapidus A."/>
            <person name="Glavina del Rio T."/>
            <person name="Dalin E."/>
            <person name="Tice H."/>
            <person name="Bruce D."/>
            <person name="Goodwin L."/>
            <person name="Pitluck S."/>
            <person name="Sims D."/>
            <person name="Meincke L."/>
            <person name="Brettin T."/>
            <person name="Detter J.C."/>
            <person name="Han C."/>
            <person name="Larimer F."/>
            <person name="Land M."/>
            <person name="Hauser L."/>
            <person name="Kyrpides N."/>
            <person name="Ovchinnikova G."/>
            <person name="Marsh T."/>
            <person name="Richardson P."/>
        </authorList>
    </citation>
    <scope>NUCLEOTIDE SEQUENCE [LARGE SCALE GENOMIC DNA]</scope>
    <source>
        <plasmid evidence="1">12D</plasmid>
        <plasmid evidence="1">pRp12D01</plasmid>
    </source>
</reference>
<geneLocation type="plasmid" evidence="1">
    <name>pRp12D01</name>
</geneLocation>
<dbReference type="EMBL" id="CP001646">
    <property type="protein sequence ID" value="ACS66073.1"/>
    <property type="molecule type" value="Genomic_DNA"/>
</dbReference>
<protein>
    <submittedName>
        <fullName evidence="1">Uncharacterized protein</fullName>
    </submittedName>
</protein>
<dbReference type="AlphaFoldDB" id="C6BPE9"/>
<name>C6BPE9_RALP1</name>
<dbReference type="HOGENOM" id="CLU_2809367_0_0_4"/>
<gene>
    <name evidence="1" type="ordered locus">Rpic12D_4839</name>
</gene>
<dbReference type="KEGG" id="rpf:Rpic12D_4839"/>
<keyword evidence="1" id="KW-0614">Plasmid</keyword>
<sequence length="67" mass="7170">MSVGRAILIDLKDVLDEKFKAGEGVVAFGPDTPDDVILTTIKHAMSFGKPFQVIPASPLAMHYGAEI</sequence>
<organism evidence="1">
    <name type="scientific">Ralstonia pickettii (strain 12D)</name>
    <dbReference type="NCBI Taxonomy" id="428406"/>
    <lineage>
        <taxon>Bacteria</taxon>
        <taxon>Pseudomonadati</taxon>
        <taxon>Pseudomonadota</taxon>
        <taxon>Betaproteobacteria</taxon>
        <taxon>Burkholderiales</taxon>
        <taxon>Burkholderiaceae</taxon>
        <taxon>Ralstonia</taxon>
    </lineage>
</organism>
<accession>C6BPE9</accession>